<keyword evidence="1" id="KW-1133">Transmembrane helix</keyword>
<comment type="caution">
    <text evidence="2">The sequence shown here is derived from an EMBL/GenBank/DDBJ whole genome shotgun (WGS) entry which is preliminary data.</text>
</comment>
<protein>
    <submittedName>
        <fullName evidence="2">Uncharacterized protein</fullName>
    </submittedName>
</protein>
<organism evidence="2 3">
    <name type="scientific">Clostridium tagluense</name>
    <dbReference type="NCBI Taxonomy" id="360422"/>
    <lineage>
        <taxon>Bacteria</taxon>
        <taxon>Bacillati</taxon>
        <taxon>Bacillota</taxon>
        <taxon>Clostridia</taxon>
        <taxon>Eubacteriales</taxon>
        <taxon>Clostridiaceae</taxon>
        <taxon>Clostridium</taxon>
    </lineage>
</organism>
<keyword evidence="3" id="KW-1185">Reference proteome</keyword>
<dbReference type="AlphaFoldDB" id="A0A401UFS4"/>
<sequence length="163" mass="19010">MYKEMVQRKKFPVVVVLFITLITFICLSDLLPKINIGSINLKTFITMFFNTLMVALCFIEFSRCKIKYKYSIVADQFIIHKIRGEESKILEDIKLKDIEFIGKHSNCNTHIHISSSKKYICSTFNGSKFCCVYKAGDKFKKFYFEPSEGLMNKIRSLKAKPLF</sequence>
<feature type="transmembrane region" description="Helical" evidence="1">
    <location>
        <begin position="43"/>
        <end position="61"/>
    </location>
</feature>
<dbReference type="GeneID" id="77239352"/>
<dbReference type="RefSeq" id="WP_124996796.1">
    <property type="nucleotide sequence ID" value="NZ_BHYK01000001.1"/>
</dbReference>
<keyword evidence="1" id="KW-0472">Membrane</keyword>
<keyword evidence="1" id="KW-0812">Transmembrane</keyword>
<feature type="transmembrane region" description="Helical" evidence="1">
    <location>
        <begin position="12"/>
        <end position="31"/>
    </location>
</feature>
<reference evidence="2 3" key="1">
    <citation type="submission" date="2018-11" db="EMBL/GenBank/DDBJ databases">
        <title>Genome sequencing and assembly of Clostridium tagluense strain A121.</title>
        <authorList>
            <person name="Murakami T."/>
            <person name="Segawa T."/>
            <person name="Shcherbakova V.A."/>
            <person name="Mori H."/>
            <person name="Yoshimura Y."/>
        </authorList>
    </citation>
    <scope>NUCLEOTIDE SEQUENCE [LARGE SCALE GENOMIC DNA]</scope>
    <source>
        <strain evidence="2 3">A121</strain>
    </source>
</reference>
<evidence type="ECO:0000313" key="2">
    <source>
        <dbReference type="EMBL" id="GCD08378.1"/>
    </source>
</evidence>
<name>A0A401UFS4_9CLOT</name>
<dbReference type="Proteomes" id="UP000287872">
    <property type="component" value="Unassembled WGS sequence"/>
</dbReference>
<proteinExistence type="predicted"/>
<accession>A0A401UFS4</accession>
<gene>
    <name evidence="2" type="ORF">Ctaglu_00010</name>
</gene>
<evidence type="ECO:0000313" key="3">
    <source>
        <dbReference type="Proteomes" id="UP000287872"/>
    </source>
</evidence>
<dbReference type="OrthoDB" id="1953575at2"/>
<dbReference type="EMBL" id="BHYK01000001">
    <property type="protein sequence ID" value="GCD08378.1"/>
    <property type="molecule type" value="Genomic_DNA"/>
</dbReference>
<evidence type="ECO:0000256" key="1">
    <source>
        <dbReference type="SAM" id="Phobius"/>
    </source>
</evidence>